<evidence type="ECO:0000313" key="2">
    <source>
        <dbReference type="Proteomes" id="UP001060085"/>
    </source>
</evidence>
<dbReference type="EMBL" id="CM044702">
    <property type="protein sequence ID" value="KAI5674896.1"/>
    <property type="molecule type" value="Genomic_DNA"/>
</dbReference>
<name>A0ACC0BQE8_CATRO</name>
<organism evidence="1 2">
    <name type="scientific">Catharanthus roseus</name>
    <name type="common">Madagascar periwinkle</name>
    <name type="synonym">Vinca rosea</name>
    <dbReference type="NCBI Taxonomy" id="4058"/>
    <lineage>
        <taxon>Eukaryota</taxon>
        <taxon>Viridiplantae</taxon>
        <taxon>Streptophyta</taxon>
        <taxon>Embryophyta</taxon>
        <taxon>Tracheophyta</taxon>
        <taxon>Spermatophyta</taxon>
        <taxon>Magnoliopsida</taxon>
        <taxon>eudicotyledons</taxon>
        <taxon>Gunneridae</taxon>
        <taxon>Pentapetalae</taxon>
        <taxon>asterids</taxon>
        <taxon>lamiids</taxon>
        <taxon>Gentianales</taxon>
        <taxon>Apocynaceae</taxon>
        <taxon>Rauvolfioideae</taxon>
        <taxon>Vinceae</taxon>
        <taxon>Catharanthinae</taxon>
        <taxon>Catharanthus</taxon>
    </lineage>
</organism>
<keyword evidence="2" id="KW-1185">Reference proteome</keyword>
<comment type="caution">
    <text evidence="1">The sequence shown here is derived from an EMBL/GenBank/DDBJ whole genome shotgun (WGS) entry which is preliminary data.</text>
</comment>
<accession>A0ACC0BQE8</accession>
<proteinExistence type="predicted"/>
<protein>
    <submittedName>
        <fullName evidence="1">Uncharacterized protein</fullName>
    </submittedName>
</protein>
<sequence length="552" mass="61070">MEDLGCPRFDGLGTMIRKKRSQTSRRPRPEAQLFPESHDQSPLSSVPVSEDLSKVSSDENNGDANSRGKMFNLNQCMSRALSAERAEGDYPNKKIKKEDGGSVVSYKNGVLEDGADQGQSIPLGNPGTIGDSTGNENKLKKVKLKLGGVTHTIETKPSSNGSSCGPFAKTPRSSDAPRSRPKLILQDDSDGDHSPSDKKSGFQGIPWKDLSRGGFSVAKEDMGRRAAKNGADKQGEKSDSVRKSKRVPKRRVLDGAFDEDEEDDEIRYLEKLKNSKAAGYKDFEEESTKKQRSLSKISKGGKYEDVDAGGRLGKKSRSEMASEDTDYDEEEELLSDCEPEGKKKKKQKKDPSDSTTENKREMTLTTRQRALLSSKDASSTSGAIQIEFPNGLPPPPPRKQKEKLTEVEQQLKKAEAAQRRRIQNEKAARDTEEEAIRKILGQDSSRKKREEKIKKRQEELAQEKAANAQMLASSTIRLVMGPSGTTVTFPQEMGLPKIFDPKPSSYPPPREKCAGPSCTNPYKYRDSKSKLPLCSLQCYKAIHAKMEKETAC</sequence>
<reference evidence="2" key="1">
    <citation type="journal article" date="2023" name="Nat. Plants">
        <title>Single-cell RNA sequencing provides a high-resolution roadmap for understanding the multicellular compartmentation of specialized metabolism.</title>
        <authorList>
            <person name="Sun S."/>
            <person name="Shen X."/>
            <person name="Li Y."/>
            <person name="Li Y."/>
            <person name="Wang S."/>
            <person name="Li R."/>
            <person name="Zhang H."/>
            <person name="Shen G."/>
            <person name="Guo B."/>
            <person name="Wei J."/>
            <person name="Xu J."/>
            <person name="St-Pierre B."/>
            <person name="Chen S."/>
            <person name="Sun C."/>
        </authorList>
    </citation>
    <scope>NUCLEOTIDE SEQUENCE [LARGE SCALE GENOMIC DNA]</scope>
</reference>
<dbReference type="Proteomes" id="UP001060085">
    <property type="component" value="Linkage Group LG02"/>
</dbReference>
<gene>
    <name evidence="1" type="ORF">M9H77_05846</name>
</gene>
<evidence type="ECO:0000313" key="1">
    <source>
        <dbReference type="EMBL" id="KAI5674896.1"/>
    </source>
</evidence>